<proteinExistence type="predicted"/>
<name>A0A6J6G7F2_9ZZZZ</name>
<protein>
    <submittedName>
        <fullName evidence="1">Unannotated protein</fullName>
    </submittedName>
</protein>
<reference evidence="1" key="1">
    <citation type="submission" date="2020-05" db="EMBL/GenBank/DDBJ databases">
        <authorList>
            <person name="Chiriac C."/>
            <person name="Salcher M."/>
            <person name="Ghai R."/>
            <person name="Kavagutti S V."/>
        </authorList>
    </citation>
    <scope>NUCLEOTIDE SEQUENCE</scope>
</reference>
<dbReference type="AlphaFoldDB" id="A0A6J6G7F2"/>
<organism evidence="1">
    <name type="scientific">freshwater metagenome</name>
    <dbReference type="NCBI Taxonomy" id="449393"/>
    <lineage>
        <taxon>unclassified sequences</taxon>
        <taxon>metagenomes</taxon>
        <taxon>ecological metagenomes</taxon>
    </lineage>
</organism>
<sequence length="58" mass="6444">MMRARPCAESVMTPAWLPVKERASWPRFEIAIARSAIEIRSPAVNNMSSSRPFGIGVI</sequence>
<dbReference type="EMBL" id="CAEZUA010000108">
    <property type="protein sequence ID" value="CAB4597117.1"/>
    <property type="molecule type" value="Genomic_DNA"/>
</dbReference>
<accession>A0A6J6G7F2</accession>
<evidence type="ECO:0000313" key="1">
    <source>
        <dbReference type="EMBL" id="CAB4597117.1"/>
    </source>
</evidence>
<gene>
    <name evidence="1" type="ORF">UFOPK1773_01163</name>
</gene>